<keyword evidence="2" id="KW-1185">Reference proteome</keyword>
<proteinExistence type="predicted"/>
<gene>
    <name evidence="1" type="ORF">Taro_039413</name>
</gene>
<accession>A0A843WRH0</accession>
<evidence type="ECO:0000313" key="1">
    <source>
        <dbReference type="EMBL" id="MQM06584.1"/>
    </source>
</evidence>
<feature type="non-terminal residue" evidence="1">
    <location>
        <position position="84"/>
    </location>
</feature>
<reference evidence="1" key="1">
    <citation type="submission" date="2017-07" db="EMBL/GenBank/DDBJ databases">
        <title>Taro Niue Genome Assembly and Annotation.</title>
        <authorList>
            <person name="Atibalentja N."/>
            <person name="Keating K."/>
            <person name="Fields C.J."/>
        </authorList>
    </citation>
    <scope>NUCLEOTIDE SEQUENCE</scope>
    <source>
        <strain evidence="1">Niue_2</strain>
        <tissue evidence="1">Leaf</tissue>
    </source>
</reference>
<dbReference type="AlphaFoldDB" id="A0A843WRH0"/>
<comment type="caution">
    <text evidence="1">The sequence shown here is derived from an EMBL/GenBank/DDBJ whole genome shotgun (WGS) entry which is preliminary data.</text>
</comment>
<dbReference type="Proteomes" id="UP000652761">
    <property type="component" value="Unassembled WGS sequence"/>
</dbReference>
<protein>
    <submittedName>
        <fullName evidence="1">Uncharacterized protein</fullName>
    </submittedName>
</protein>
<sequence length="84" mass="9153">VYTNLSQVVSTQSTCVLTRSACVLTRSACVLTQSANRVYTLNDWDSVATQPVSVSTLDPIPRRPVLRKWDSVSTHSLVVSTQSA</sequence>
<name>A0A843WRH0_COLES</name>
<organism evidence="1 2">
    <name type="scientific">Colocasia esculenta</name>
    <name type="common">Wild taro</name>
    <name type="synonym">Arum esculentum</name>
    <dbReference type="NCBI Taxonomy" id="4460"/>
    <lineage>
        <taxon>Eukaryota</taxon>
        <taxon>Viridiplantae</taxon>
        <taxon>Streptophyta</taxon>
        <taxon>Embryophyta</taxon>
        <taxon>Tracheophyta</taxon>
        <taxon>Spermatophyta</taxon>
        <taxon>Magnoliopsida</taxon>
        <taxon>Liliopsida</taxon>
        <taxon>Araceae</taxon>
        <taxon>Aroideae</taxon>
        <taxon>Colocasieae</taxon>
        <taxon>Colocasia</taxon>
    </lineage>
</organism>
<dbReference type="EMBL" id="NMUH01003664">
    <property type="protein sequence ID" value="MQM06584.1"/>
    <property type="molecule type" value="Genomic_DNA"/>
</dbReference>
<evidence type="ECO:0000313" key="2">
    <source>
        <dbReference type="Proteomes" id="UP000652761"/>
    </source>
</evidence>